<dbReference type="SUPFAM" id="SSF58038">
    <property type="entry name" value="SNARE fusion complex"/>
    <property type="match status" value="1"/>
</dbReference>
<protein>
    <submittedName>
        <fullName evidence="2">SNARE domain-containing protein</fullName>
    </submittedName>
</protein>
<comment type="caution">
    <text evidence="2">The sequence shown here is derived from an EMBL/GenBank/DDBJ whole genome shotgun (WGS) entry which is preliminary data.</text>
</comment>
<proteinExistence type="predicted"/>
<dbReference type="EMBL" id="AFRT01001629">
    <property type="protein sequence ID" value="ELU39775.1"/>
    <property type="molecule type" value="Genomic_DNA"/>
</dbReference>
<dbReference type="Gene3D" id="1.20.5.110">
    <property type="match status" value="1"/>
</dbReference>
<dbReference type="STRING" id="983506.L8WP93"/>
<dbReference type="Proteomes" id="UP000011668">
    <property type="component" value="Unassembled WGS sequence"/>
</dbReference>
<evidence type="ECO:0000259" key="1">
    <source>
        <dbReference type="PROSITE" id="PS50192"/>
    </source>
</evidence>
<dbReference type="PROSITE" id="PS50192">
    <property type="entry name" value="T_SNARE"/>
    <property type="match status" value="1"/>
</dbReference>
<dbReference type="OMA" id="PQSVPRE"/>
<dbReference type="HOGENOM" id="CLU_053570_1_0_1"/>
<dbReference type="OrthoDB" id="244190at2759"/>
<keyword evidence="3" id="KW-1185">Reference proteome</keyword>
<accession>L8WP93</accession>
<evidence type="ECO:0000313" key="3">
    <source>
        <dbReference type="Proteomes" id="UP000011668"/>
    </source>
</evidence>
<name>L8WP93_THACA</name>
<dbReference type="SMART" id="SM00397">
    <property type="entry name" value="t_SNARE"/>
    <property type="match status" value="1"/>
</dbReference>
<feature type="domain" description="T-SNARE coiled-coil homology" evidence="1">
    <location>
        <begin position="128"/>
        <end position="190"/>
    </location>
</feature>
<sequence length="198" mass="22628">MSLSHLTALSAQTLSQTLELQRFSTLPGSPSPPPSLITQITRNMDSLRTSILDMEVEAKGREEVRPLREQWERMRKMVEDQVNIDGSVHIDPHRKSSNDAIFQPYKDEPAPYEDDGPSHDDILLQQRQMMDADQDTHLDRLSHSIRNQHDISLQINEELEVHTGLLEALDHELDSTGDRLSRARRRLDHVARGARDNG</sequence>
<dbReference type="InterPro" id="IPR000727">
    <property type="entry name" value="T_SNARE_dom"/>
</dbReference>
<reference evidence="2 3" key="1">
    <citation type="journal article" date="2013" name="Nat. Commun.">
        <title>The evolution and pathogenic mechanisms of the rice sheath blight pathogen.</title>
        <authorList>
            <person name="Zheng A."/>
            <person name="Lin R."/>
            <person name="Xu L."/>
            <person name="Qin P."/>
            <person name="Tang C."/>
            <person name="Ai P."/>
            <person name="Zhang D."/>
            <person name="Liu Y."/>
            <person name="Sun Z."/>
            <person name="Feng H."/>
            <person name="Wang Y."/>
            <person name="Chen Y."/>
            <person name="Liang X."/>
            <person name="Fu R."/>
            <person name="Li Q."/>
            <person name="Zhang J."/>
            <person name="Yu X."/>
            <person name="Xie Z."/>
            <person name="Ding L."/>
            <person name="Guan P."/>
            <person name="Tang J."/>
            <person name="Liang Y."/>
            <person name="Wang S."/>
            <person name="Deng Q."/>
            <person name="Li S."/>
            <person name="Zhu J."/>
            <person name="Wang L."/>
            <person name="Liu H."/>
            <person name="Li P."/>
        </authorList>
    </citation>
    <scope>NUCLEOTIDE SEQUENCE [LARGE SCALE GENOMIC DNA]</scope>
    <source>
        <strain evidence="3">AG-1 IA</strain>
    </source>
</reference>
<gene>
    <name evidence="2" type="ORF">AG1IA_06183</name>
</gene>
<organism evidence="2 3">
    <name type="scientific">Thanatephorus cucumeris (strain AG1-IA)</name>
    <name type="common">Rice sheath blight fungus</name>
    <name type="synonym">Rhizoctonia solani</name>
    <dbReference type="NCBI Taxonomy" id="983506"/>
    <lineage>
        <taxon>Eukaryota</taxon>
        <taxon>Fungi</taxon>
        <taxon>Dikarya</taxon>
        <taxon>Basidiomycota</taxon>
        <taxon>Agaricomycotina</taxon>
        <taxon>Agaricomycetes</taxon>
        <taxon>Cantharellales</taxon>
        <taxon>Ceratobasidiaceae</taxon>
        <taxon>Rhizoctonia</taxon>
        <taxon>Rhizoctonia solani AG-1</taxon>
    </lineage>
</organism>
<dbReference type="CDD" id="cd15859">
    <property type="entry name" value="SNARE_SYN8"/>
    <property type="match status" value="1"/>
</dbReference>
<dbReference type="AlphaFoldDB" id="L8WP93"/>
<evidence type="ECO:0000313" key="2">
    <source>
        <dbReference type="EMBL" id="ELU39775.1"/>
    </source>
</evidence>